<comment type="caution">
    <text evidence="11">The sequence shown here is derived from an EMBL/GenBank/DDBJ whole genome shotgun (WGS) entry which is preliminary data.</text>
</comment>
<sequence length="635" mass="69930">MAAKFTNEPERISRFSDFTSDPTLMLPPIQGYEGKPLVSLEEAIFPLIPLVPEVERMASTVKQKHFDGEHGLTDDEAASITLYTMEWKPRQNSFYLILNNTLQEANRNLLEPWFLYLRLIMTSLAKLPLDSNRRIVYRGVTLDLSAQYPKGSIVTWWSFSSCTTSIDVLRNEQFVGQSGTRTLFSINCSSAKNIQRYSFSPVEKEALLPPARQFQVTDSLNSGNGLHIIQLKEIEPEFPLINPVPQPIPHPTTPSMPRLLRLPTLSTTPSMLRPPRLPNPPTTPVLSSKPLPNPLATLTLSSEPFSDPPTSLRPPKSNDPDLQKYIDAMYHDQTLTTLNLEHNEIGAKGARDLANALQINKTLTTLNLGWNKIGDQGAQNLANALQVNKTLTILNLAANEITDQGAQNLANTLQITETLTTLNLGWNKIGDQGAQNLANALQINKTLTTLNLAANEISDQGAQYLANALQISETLTTLNLGWNEIGAKGAKYFANALQINKVTIILLLLSLHFTSSFTQTLTTLNLACIDISDQGAQYLANALKINETLTTLNLYNNDIGAKGAKYFANALQVNKVTIILLLVPLHFTSLFTQTLTTLNLASNEIGDQGAQYLANALKINEVTTILVLVSLHSTS</sequence>
<keyword evidence="9" id="KW-0521">NADP</keyword>
<dbReference type="AlphaFoldDB" id="A0A814QB74"/>
<evidence type="ECO:0000256" key="1">
    <source>
        <dbReference type="ARBA" id="ARBA00009558"/>
    </source>
</evidence>
<dbReference type="InterPro" id="IPR032675">
    <property type="entry name" value="LRR_dom_sf"/>
</dbReference>
<dbReference type="Gene3D" id="3.80.10.10">
    <property type="entry name" value="Ribonuclease Inhibitor"/>
    <property type="match status" value="4"/>
</dbReference>
<accession>A0A814QB74</accession>
<keyword evidence="2" id="KW-0343">GTPase activation</keyword>
<dbReference type="Pfam" id="PF13516">
    <property type="entry name" value="LRR_6"/>
    <property type="match status" value="9"/>
</dbReference>
<dbReference type="SUPFAM" id="SSF56399">
    <property type="entry name" value="ADP-ribosylation"/>
    <property type="match status" value="1"/>
</dbReference>
<evidence type="ECO:0000256" key="7">
    <source>
        <dbReference type="ARBA" id="ARBA00022737"/>
    </source>
</evidence>
<evidence type="ECO:0000313" key="12">
    <source>
        <dbReference type="Proteomes" id="UP000663845"/>
    </source>
</evidence>
<dbReference type="GO" id="GO:0005096">
    <property type="term" value="F:GTPase activator activity"/>
    <property type="evidence" value="ECO:0007669"/>
    <property type="project" value="UniProtKB-KW"/>
</dbReference>
<dbReference type="InterPro" id="IPR001611">
    <property type="entry name" value="Leu-rich_rpt"/>
</dbReference>
<keyword evidence="6" id="KW-0548">Nucleotidyltransferase</keyword>
<comment type="catalytic activity">
    <reaction evidence="8 9">
        <text>L-arginyl-[protein] + NAD(+) = N(omega)-(ADP-D-ribosyl)-L-arginyl-[protein] + nicotinamide + H(+)</text>
        <dbReference type="Rhea" id="RHEA:19149"/>
        <dbReference type="Rhea" id="RHEA-COMP:10532"/>
        <dbReference type="Rhea" id="RHEA-COMP:15087"/>
        <dbReference type="ChEBI" id="CHEBI:15378"/>
        <dbReference type="ChEBI" id="CHEBI:17154"/>
        <dbReference type="ChEBI" id="CHEBI:29965"/>
        <dbReference type="ChEBI" id="CHEBI:57540"/>
        <dbReference type="ChEBI" id="CHEBI:142554"/>
        <dbReference type="EC" id="2.4.2.31"/>
    </reaction>
</comment>
<evidence type="ECO:0000256" key="10">
    <source>
        <dbReference type="SAM" id="MobiDB-lite"/>
    </source>
</evidence>
<dbReference type="GO" id="GO:0005634">
    <property type="term" value="C:nucleus"/>
    <property type="evidence" value="ECO:0007669"/>
    <property type="project" value="TreeGrafter"/>
</dbReference>
<dbReference type="PANTHER" id="PTHR24113:SF12">
    <property type="entry name" value="RAN GTPASE-ACTIVATING PROTEIN 1"/>
    <property type="match status" value="1"/>
</dbReference>
<dbReference type="Proteomes" id="UP000663845">
    <property type="component" value="Unassembled WGS sequence"/>
</dbReference>
<dbReference type="SUPFAM" id="SSF52047">
    <property type="entry name" value="RNI-like"/>
    <property type="match status" value="2"/>
</dbReference>
<keyword evidence="4 9" id="KW-0328">Glycosyltransferase</keyword>
<keyword evidence="7" id="KW-0677">Repeat</keyword>
<evidence type="ECO:0000313" key="11">
    <source>
        <dbReference type="EMBL" id="CAF1118192.1"/>
    </source>
</evidence>
<dbReference type="GO" id="GO:0031267">
    <property type="term" value="F:small GTPase binding"/>
    <property type="evidence" value="ECO:0007669"/>
    <property type="project" value="TreeGrafter"/>
</dbReference>
<dbReference type="GO" id="GO:0048471">
    <property type="term" value="C:perinuclear region of cytoplasm"/>
    <property type="evidence" value="ECO:0007669"/>
    <property type="project" value="TreeGrafter"/>
</dbReference>
<evidence type="ECO:0000256" key="8">
    <source>
        <dbReference type="ARBA" id="ARBA00047597"/>
    </source>
</evidence>
<dbReference type="InterPro" id="IPR027038">
    <property type="entry name" value="RanGap"/>
</dbReference>
<proteinExistence type="inferred from homology"/>
<dbReference type="SMART" id="SM00368">
    <property type="entry name" value="LRR_RI"/>
    <property type="match status" value="9"/>
</dbReference>
<dbReference type="InterPro" id="IPR000768">
    <property type="entry name" value="ART"/>
</dbReference>
<comment type="similarity">
    <text evidence="1 9">Belongs to the Arg-specific ADP-ribosyltransferase family.</text>
</comment>
<dbReference type="PROSITE" id="PS51996">
    <property type="entry name" value="TR_MART"/>
    <property type="match status" value="1"/>
</dbReference>
<reference evidence="11" key="1">
    <citation type="submission" date="2021-02" db="EMBL/GenBank/DDBJ databases">
        <authorList>
            <person name="Nowell W R."/>
        </authorList>
    </citation>
    <scope>NUCLEOTIDE SEQUENCE</scope>
</reference>
<dbReference type="PANTHER" id="PTHR24113">
    <property type="entry name" value="RAN GTPASE-ACTIVATING PROTEIN 1"/>
    <property type="match status" value="1"/>
</dbReference>
<dbReference type="GO" id="GO:0106274">
    <property type="term" value="F:NAD+-protein-arginine ADP-ribosyltransferase activity"/>
    <property type="evidence" value="ECO:0007669"/>
    <property type="project" value="UniProtKB-EC"/>
</dbReference>
<dbReference type="GO" id="GO:0005829">
    <property type="term" value="C:cytosol"/>
    <property type="evidence" value="ECO:0007669"/>
    <property type="project" value="TreeGrafter"/>
</dbReference>
<evidence type="ECO:0000256" key="4">
    <source>
        <dbReference type="ARBA" id="ARBA00022676"/>
    </source>
</evidence>
<evidence type="ECO:0000256" key="3">
    <source>
        <dbReference type="ARBA" id="ARBA00022614"/>
    </source>
</evidence>
<keyword evidence="5 9" id="KW-0808">Transferase</keyword>
<evidence type="ECO:0000256" key="9">
    <source>
        <dbReference type="RuleBase" id="RU361228"/>
    </source>
</evidence>
<evidence type="ECO:0000256" key="2">
    <source>
        <dbReference type="ARBA" id="ARBA00022468"/>
    </source>
</evidence>
<dbReference type="GO" id="GO:0016779">
    <property type="term" value="F:nucleotidyltransferase activity"/>
    <property type="evidence" value="ECO:0007669"/>
    <property type="project" value="UniProtKB-KW"/>
</dbReference>
<protein>
    <recommendedName>
        <fullName evidence="9">NAD(P)(+)--arginine ADP-ribosyltransferase</fullName>
        <ecNumber evidence="9">2.4.2.31</ecNumber>
    </recommendedName>
    <alternativeName>
        <fullName evidence="9">Mono(ADP-ribosyl)transferase</fullName>
    </alternativeName>
</protein>
<gene>
    <name evidence="11" type="ORF">JYZ213_LOCUS22329</name>
</gene>
<feature type="region of interest" description="Disordered" evidence="10">
    <location>
        <begin position="266"/>
        <end position="319"/>
    </location>
</feature>
<dbReference type="EMBL" id="CAJNOG010000252">
    <property type="protein sequence ID" value="CAF1118192.1"/>
    <property type="molecule type" value="Genomic_DNA"/>
</dbReference>
<dbReference type="Pfam" id="PF01129">
    <property type="entry name" value="ART"/>
    <property type="match status" value="1"/>
</dbReference>
<organism evidence="11 12">
    <name type="scientific">Adineta steineri</name>
    <dbReference type="NCBI Taxonomy" id="433720"/>
    <lineage>
        <taxon>Eukaryota</taxon>
        <taxon>Metazoa</taxon>
        <taxon>Spiralia</taxon>
        <taxon>Gnathifera</taxon>
        <taxon>Rotifera</taxon>
        <taxon>Eurotatoria</taxon>
        <taxon>Bdelloidea</taxon>
        <taxon>Adinetida</taxon>
        <taxon>Adinetidae</taxon>
        <taxon>Adineta</taxon>
    </lineage>
</organism>
<dbReference type="GO" id="GO:0006913">
    <property type="term" value="P:nucleocytoplasmic transport"/>
    <property type="evidence" value="ECO:0007669"/>
    <property type="project" value="TreeGrafter"/>
</dbReference>
<dbReference type="EC" id="2.4.2.31" evidence="9"/>
<evidence type="ECO:0000256" key="6">
    <source>
        <dbReference type="ARBA" id="ARBA00022695"/>
    </source>
</evidence>
<keyword evidence="3" id="KW-0433">Leucine-rich repeat</keyword>
<evidence type="ECO:0000256" key="5">
    <source>
        <dbReference type="ARBA" id="ARBA00022679"/>
    </source>
</evidence>
<name>A0A814QB74_9BILA</name>
<dbReference type="Gene3D" id="3.90.176.10">
    <property type="entry name" value="Toxin ADP-ribosyltransferase, Chain A, domain 1"/>
    <property type="match status" value="1"/>
</dbReference>
<keyword evidence="9" id="KW-0520">NAD</keyword>